<dbReference type="Pfam" id="PF01261">
    <property type="entry name" value="AP_endonuc_2"/>
    <property type="match status" value="1"/>
</dbReference>
<feature type="domain" description="Xylose isomerase-like TIM barrel" evidence="1">
    <location>
        <begin position="4"/>
        <end position="84"/>
    </location>
</feature>
<name>A0A379UX68_SALET</name>
<dbReference type="AlphaFoldDB" id="A0A379UX68"/>
<dbReference type="EC" id="5.1.3.22" evidence="2"/>
<reference evidence="2 3" key="1">
    <citation type="submission" date="2018-06" db="EMBL/GenBank/DDBJ databases">
        <authorList>
            <consortium name="Pathogen Informatics"/>
            <person name="Doyle S."/>
        </authorList>
    </citation>
    <scope>NUCLEOTIDE SEQUENCE [LARGE SCALE GENOMIC DNA]</scope>
    <source>
        <strain evidence="2 3">NCTC5798</strain>
    </source>
</reference>
<dbReference type="EMBL" id="UGXK01000001">
    <property type="protein sequence ID" value="SUG72829.1"/>
    <property type="molecule type" value="Genomic_DNA"/>
</dbReference>
<dbReference type="GO" id="GO:0034015">
    <property type="term" value="F:L-ribulose-5-phosphate 3-epimerase activity"/>
    <property type="evidence" value="ECO:0007669"/>
    <property type="project" value="UniProtKB-EC"/>
</dbReference>
<dbReference type="InterPro" id="IPR013022">
    <property type="entry name" value="Xyl_isomerase-like_TIM-brl"/>
</dbReference>
<keyword evidence="2" id="KW-0413">Isomerase</keyword>
<gene>
    <name evidence="2" type="primary">ulaE_2</name>
    <name evidence="2" type="ORF">NCTC5798_04056</name>
</gene>
<dbReference type="InterPro" id="IPR036237">
    <property type="entry name" value="Xyl_isomerase-like_sf"/>
</dbReference>
<dbReference type="SUPFAM" id="SSF51658">
    <property type="entry name" value="Xylose isomerase-like"/>
    <property type="match status" value="1"/>
</dbReference>
<proteinExistence type="predicted"/>
<sequence>MTAELKLGIDRIAAIHLKDTLPVTGDSPGQFRDVPFGEGCVDFVGIFKTLHELNYRGSFLIEMWTEKASEPVLEIIQARRWIESRMQEGGFTC</sequence>
<evidence type="ECO:0000259" key="1">
    <source>
        <dbReference type="Pfam" id="PF01261"/>
    </source>
</evidence>
<evidence type="ECO:0000313" key="3">
    <source>
        <dbReference type="Proteomes" id="UP000255534"/>
    </source>
</evidence>
<organism evidence="2 3">
    <name type="scientific">Salmonella enterica I</name>
    <dbReference type="NCBI Taxonomy" id="59201"/>
    <lineage>
        <taxon>Bacteria</taxon>
        <taxon>Pseudomonadati</taxon>
        <taxon>Pseudomonadota</taxon>
        <taxon>Gammaproteobacteria</taxon>
        <taxon>Enterobacterales</taxon>
        <taxon>Enterobacteriaceae</taxon>
        <taxon>Salmonella</taxon>
    </lineage>
</organism>
<dbReference type="Gene3D" id="3.20.20.150">
    <property type="entry name" value="Divalent-metal-dependent TIM barrel enzymes"/>
    <property type="match status" value="1"/>
</dbReference>
<accession>A0A379UX68</accession>
<protein>
    <submittedName>
        <fullName evidence="2">L-xylulose 5-phosphate 3-epimerase</fullName>
        <ecNumber evidence="2">5.1.3.22</ecNumber>
    </submittedName>
</protein>
<dbReference type="Proteomes" id="UP000255534">
    <property type="component" value="Unassembled WGS sequence"/>
</dbReference>
<evidence type="ECO:0000313" key="2">
    <source>
        <dbReference type="EMBL" id="SUG72829.1"/>
    </source>
</evidence>